<evidence type="ECO:0000256" key="2">
    <source>
        <dbReference type="SAM" id="Phobius"/>
    </source>
</evidence>
<protein>
    <recommendedName>
        <fullName evidence="4">Transmembrane protein</fullName>
    </recommendedName>
</protein>
<proteinExistence type="predicted"/>
<feature type="region of interest" description="Disordered" evidence="1">
    <location>
        <begin position="56"/>
        <end position="82"/>
    </location>
</feature>
<accession>A0A7S2XQR3</accession>
<feature type="compositionally biased region" description="Low complexity" evidence="1">
    <location>
        <begin position="73"/>
        <end position="82"/>
    </location>
</feature>
<keyword evidence="2" id="KW-1133">Transmembrane helix</keyword>
<dbReference type="EMBL" id="HBHQ01020116">
    <property type="protein sequence ID" value="CAD9821696.1"/>
    <property type="molecule type" value="Transcribed_RNA"/>
</dbReference>
<reference evidence="3" key="1">
    <citation type="submission" date="2021-01" db="EMBL/GenBank/DDBJ databases">
        <authorList>
            <person name="Corre E."/>
            <person name="Pelletier E."/>
            <person name="Niang G."/>
            <person name="Scheremetjew M."/>
            <person name="Finn R."/>
            <person name="Kale V."/>
            <person name="Holt S."/>
            <person name="Cochrane G."/>
            <person name="Meng A."/>
            <person name="Brown T."/>
            <person name="Cohen L."/>
        </authorList>
    </citation>
    <scope>NUCLEOTIDE SEQUENCE</scope>
    <source>
        <strain evidence="3">CCMP2084</strain>
    </source>
</reference>
<feature type="transmembrane region" description="Helical" evidence="2">
    <location>
        <begin position="101"/>
        <end position="118"/>
    </location>
</feature>
<keyword evidence="2" id="KW-0472">Membrane</keyword>
<feature type="region of interest" description="Disordered" evidence="1">
    <location>
        <begin position="133"/>
        <end position="154"/>
    </location>
</feature>
<sequence length="154" mass="17934">MIPLLGLLHRPQQVSMVRRISGMGHHRLEGNRGVSNRMTIERCTAHCHNSCRGLATKSQRRKGYDIHSSEPSQQQKQGNNPFQQKKERILKHGVEIHYKRILILVVYPIVMTGVVVWANDDLRDDLKERWDTVRAPPRKPKPQQHRRQVDGELQ</sequence>
<evidence type="ECO:0000256" key="1">
    <source>
        <dbReference type="SAM" id="MobiDB-lite"/>
    </source>
</evidence>
<keyword evidence="2" id="KW-0812">Transmembrane</keyword>
<evidence type="ECO:0008006" key="4">
    <source>
        <dbReference type="Google" id="ProtNLM"/>
    </source>
</evidence>
<name>A0A7S2XQR3_9STRA</name>
<gene>
    <name evidence="3" type="ORF">ASEP1449_LOCUS13530</name>
</gene>
<evidence type="ECO:0000313" key="3">
    <source>
        <dbReference type="EMBL" id="CAD9821696.1"/>
    </source>
</evidence>
<dbReference type="AlphaFoldDB" id="A0A7S2XQR3"/>
<feature type="compositionally biased region" description="Basic residues" evidence="1">
    <location>
        <begin position="136"/>
        <end position="146"/>
    </location>
</feature>
<organism evidence="3">
    <name type="scientific">Attheya septentrionalis</name>
    <dbReference type="NCBI Taxonomy" id="420275"/>
    <lineage>
        <taxon>Eukaryota</taxon>
        <taxon>Sar</taxon>
        <taxon>Stramenopiles</taxon>
        <taxon>Ochrophyta</taxon>
        <taxon>Bacillariophyta</taxon>
        <taxon>Coscinodiscophyceae</taxon>
        <taxon>Chaetocerotophycidae</taxon>
        <taxon>Chaetocerotales</taxon>
        <taxon>Attheyaceae</taxon>
        <taxon>Attheya</taxon>
    </lineage>
</organism>